<dbReference type="GO" id="GO:0008270">
    <property type="term" value="F:zinc ion binding"/>
    <property type="evidence" value="ECO:0007669"/>
    <property type="project" value="UniProtKB-KW"/>
</dbReference>
<keyword evidence="2" id="KW-0479">Metal-binding</keyword>
<dbReference type="SMR" id="A0A2C9W4R7"/>
<evidence type="ECO:0000256" key="9">
    <source>
        <dbReference type="ARBA" id="ARBA00024019"/>
    </source>
</evidence>
<evidence type="ECO:0000256" key="4">
    <source>
        <dbReference type="ARBA" id="ARBA00022833"/>
    </source>
</evidence>
<dbReference type="FunFam" id="3.30.50.10:FF:000055">
    <property type="entry name" value="GATA transcription factor 21"/>
    <property type="match status" value="1"/>
</dbReference>
<dbReference type="Gramene" id="Manes.03G047800.1.v8.1">
    <property type="protein sequence ID" value="Manes.03G047800.1.v8.1.CDS"/>
    <property type="gene ID" value="Manes.03G047800.v8.1"/>
</dbReference>
<dbReference type="SMART" id="SM00401">
    <property type="entry name" value="ZnF_GATA"/>
    <property type="match status" value="1"/>
</dbReference>
<dbReference type="InterPro" id="IPR052138">
    <property type="entry name" value="GATA_ZnFinger_Domain"/>
</dbReference>
<dbReference type="AlphaFoldDB" id="A0A2C9W4R7"/>
<evidence type="ECO:0000256" key="10">
    <source>
        <dbReference type="PROSITE-ProRule" id="PRU00094"/>
    </source>
</evidence>
<comment type="similarity">
    <text evidence="9">Belongs to the type IV zinc-finger family. Class B subfamily.</text>
</comment>
<evidence type="ECO:0000256" key="7">
    <source>
        <dbReference type="ARBA" id="ARBA00023163"/>
    </source>
</evidence>
<dbReference type="GO" id="GO:0006355">
    <property type="term" value="P:regulation of DNA-templated transcription"/>
    <property type="evidence" value="ECO:0000318"/>
    <property type="project" value="GO_Central"/>
</dbReference>
<evidence type="ECO:0000256" key="11">
    <source>
        <dbReference type="SAM" id="MobiDB-lite"/>
    </source>
</evidence>
<dbReference type="EMBL" id="CM004389">
    <property type="protein sequence ID" value="OAY54097.1"/>
    <property type="molecule type" value="Genomic_DNA"/>
</dbReference>
<proteinExistence type="inferred from homology"/>
<dbReference type="CDD" id="cd00202">
    <property type="entry name" value="ZnF_GATA"/>
    <property type="match status" value="1"/>
</dbReference>
<dbReference type="OMA" id="TCLHHHQ"/>
<organism evidence="13 14">
    <name type="scientific">Manihot esculenta</name>
    <name type="common">Cassava</name>
    <name type="synonym">Jatropha manihot</name>
    <dbReference type="NCBI Taxonomy" id="3983"/>
    <lineage>
        <taxon>Eukaryota</taxon>
        <taxon>Viridiplantae</taxon>
        <taxon>Streptophyta</taxon>
        <taxon>Embryophyta</taxon>
        <taxon>Tracheophyta</taxon>
        <taxon>Spermatophyta</taxon>
        <taxon>Magnoliopsida</taxon>
        <taxon>eudicotyledons</taxon>
        <taxon>Gunneridae</taxon>
        <taxon>Pentapetalae</taxon>
        <taxon>rosids</taxon>
        <taxon>fabids</taxon>
        <taxon>Malpighiales</taxon>
        <taxon>Euphorbiaceae</taxon>
        <taxon>Crotonoideae</taxon>
        <taxon>Manihoteae</taxon>
        <taxon>Manihot</taxon>
    </lineage>
</organism>
<dbReference type="SUPFAM" id="SSF57716">
    <property type="entry name" value="Glucocorticoid receptor-like (DNA-binding domain)"/>
    <property type="match status" value="1"/>
</dbReference>
<keyword evidence="8" id="KW-0539">Nucleus</keyword>
<evidence type="ECO:0000256" key="6">
    <source>
        <dbReference type="ARBA" id="ARBA00023125"/>
    </source>
</evidence>
<keyword evidence="4" id="KW-0862">Zinc</keyword>
<keyword evidence="6" id="KW-0238">DNA-binding</keyword>
<sequence>MTPVCDLNPPTSSSFPALELKEDQQHLQLFLSPHQAAASLSSSAPAFLNTAHDQYHREAQQHVKEDDKYISDSRWSDDLHKAQSFQAAVENESSSRETHELSPCKREDYEGSRGDEGSAAKWTPARMRLMQKMMNSNCSVTNNPMKFTPKFQDHQQCDSNNNTIRVCTDCNTTTTPLWRSGPLGPKSLCNACGIRQRKARRAMEAAAAGANGTAVSTEMSSTKNKLHKEKKWRSGQIAQGRKLCKPPDSPQGQKKICSFKNLALSLSKNSALQRVLPQDVEEAAILLMELSCGFIHS</sequence>
<comment type="subcellular location">
    <subcellularLocation>
        <location evidence="1">Nucleus</location>
    </subcellularLocation>
</comment>
<evidence type="ECO:0000256" key="2">
    <source>
        <dbReference type="ARBA" id="ARBA00022723"/>
    </source>
</evidence>
<keyword evidence="14" id="KW-1185">Reference proteome</keyword>
<dbReference type="GO" id="GO:0000976">
    <property type="term" value="F:transcription cis-regulatory region binding"/>
    <property type="evidence" value="ECO:0000318"/>
    <property type="project" value="GO_Central"/>
</dbReference>
<evidence type="ECO:0000256" key="3">
    <source>
        <dbReference type="ARBA" id="ARBA00022771"/>
    </source>
</evidence>
<keyword evidence="7" id="KW-0804">Transcription</keyword>
<dbReference type="Pfam" id="PF00320">
    <property type="entry name" value="GATA"/>
    <property type="match status" value="1"/>
</dbReference>
<evidence type="ECO:0000259" key="12">
    <source>
        <dbReference type="PROSITE" id="PS50114"/>
    </source>
</evidence>
<dbReference type="OrthoDB" id="2162994at2759"/>
<name>A0A2C9W4R7_MANES</name>
<evidence type="ECO:0000256" key="5">
    <source>
        <dbReference type="ARBA" id="ARBA00023015"/>
    </source>
</evidence>
<dbReference type="PROSITE" id="PS50114">
    <property type="entry name" value="GATA_ZN_FINGER_2"/>
    <property type="match status" value="1"/>
</dbReference>
<dbReference type="GO" id="GO:0005634">
    <property type="term" value="C:nucleus"/>
    <property type="evidence" value="ECO:0000318"/>
    <property type="project" value="GO_Central"/>
</dbReference>
<reference evidence="14" key="1">
    <citation type="journal article" date="2016" name="Nat. Biotechnol.">
        <title>Sequencing wild and cultivated cassava and related species reveals extensive interspecific hybridization and genetic diversity.</title>
        <authorList>
            <person name="Bredeson J.V."/>
            <person name="Lyons J.B."/>
            <person name="Prochnik S.E."/>
            <person name="Wu G.A."/>
            <person name="Ha C.M."/>
            <person name="Edsinger-Gonzales E."/>
            <person name="Grimwood J."/>
            <person name="Schmutz J."/>
            <person name="Rabbi I.Y."/>
            <person name="Egesi C."/>
            <person name="Nauluvula P."/>
            <person name="Lebot V."/>
            <person name="Ndunguru J."/>
            <person name="Mkamilo G."/>
            <person name="Bart R.S."/>
            <person name="Setter T.L."/>
            <person name="Gleadow R.M."/>
            <person name="Kulakow P."/>
            <person name="Ferguson M.E."/>
            <person name="Rounsley S."/>
            <person name="Rokhsar D.S."/>
        </authorList>
    </citation>
    <scope>NUCLEOTIDE SEQUENCE [LARGE SCALE GENOMIC DNA]</scope>
    <source>
        <strain evidence="14">cv. AM560-2</strain>
    </source>
</reference>
<evidence type="ECO:0000313" key="13">
    <source>
        <dbReference type="EMBL" id="OAY54097.1"/>
    </source>
</evidence>
<dbReference type="PANTHER" id="PTHR47255">
    <property type="entry name" value="GATA TRANSCRIPTION FACTOR 22-RELATED"/>
    <property type="match status" value="1"/>
</dbReference>
<evidence type="ECO:0000256" key="1">
    <source>
        <dbReference type="ARBA" id="ARBA00004123"/>
    </source>
</evidence>
<dbReference type="Gene3D" id="3.30.50.10">
    <property type="entry name" value="Erythroid Transcription Factor GATA-1, subunit A"/>
    <property type="match status" value="1"/>
</dbReference>
<feature type="compositionally biased region" description="Basic and acidic residues" evidence="11">
    <location>
        <begin position="93"/>
        <end position="118"/>
    </location>
</feature>
<evidence type="ECO:0000256" key="8">
    <source>
        <dbReference type="ARBA" id="ARBA00023242"/>
    </source>
</evidence>
<dbReference type="Proteomes" id="UP000091857">
    <property type="component" value="Chromosome 3"/>
</dbReference>
<dbReference type="InterPro" id="IPR000679">
    <property type="entry name" value="Znf_GATA"/>
</dbReference>
<keyword evidence="3 10" id="KW-0863">Zinc-finger</keyword>
<feature type="domain" description="GATA-type" evidence="12">
    <location>
        <begin position="161"/>
        <end position="197"/>
    </location>
</feature>
<dbReference type="PANTHER" id="PTHR47255:SF13">
    <property type="entry name" value="GATA-TYPE DOMAIN-CONTAINING PROTEIN"/>
    <property type="match status" value="1"/>
</dbReference>
<keyword evidence="5" id="KW-0805">Transcription regulation</keyword>
<dbReference type="InterPro" id="IPR013088">
    <property type="entry name" value="Znf_NHR/GATA"/>
</dbReference>
<feature type="region of interest" description="Disordered" evidence="11">
    <location>
        <begin position="85"/>
        <end position="120"/>
    </location>
</feature>
<protein>
    <recommendedName>
        <fullName evidence="12">GATA-type domain-containing protein</fullName>
    </recommendedName>
</protein>
<gene>
    <name evidence="13" type="ORF">MANES_03G047800v8</name>
</gene>
<comment type="caution">
    <text evidence="13">The sequence shown here is derived from an EMBL/GenBank/DDBJ whole genome shotgun (WGS) entry which is preliminary data.</text>
</comment>
<accession>A0A2C9W4R7</accession>
<evidence type="ECO:0000313" key="14">
    <source>
        <dbReference type="Proteomes" id="UP000091857"/>
    </source>
</evidence>
<dbReference type="PROSITE" id="PS00344">
    <property type="entry name" value="GATA_ZN_FINGER_1"/>
    <property type="match status" value="1"/>
</dbReference>